<evidence type="ECO:0000256" key="1">
    <source>
        <dbReference type="SAM" id="MobiDB-lite"/>
    </source>
</evidence>
<dbReference type="InterPro" id="IPR035969">
    <property type="entry name" value="Rab-GAP_TBC_sf"/>
</dbReference>
<name>A0AAJ7SXF8_PETMA</name>
<feature type="domain" description="Rab-GAP TBC" evidence="2">
    <location>
        <begin position="482"/>
        <end position="692"/>
    </location>
</feature>
<evidence type="ECO:0000313" key="4">
    <source>
        <dbReference type="RefSeq" id="XP_032806565.1"/>
    </source>
</evidence>
<dbReference type="InterPro" id="IPR000195">
    <property type="entry name" value="Rab-GAP-TBC_dom"/>
</dbReference>
<evidence type="ECO:0000313" key="3">
    <source>
        <dbReference type="Proteomes" id="UP001318040"/>
    </source>
</evidence>
<accession>A0AAJ7SXF8</accession>
<dbReference type="GO" id="GO:0005773">
    <property type="term" value="C:vacuole"/>
    <property type="evidence" value="ECO:0007669"/>
    <property type="project" value="UniProtKB-ARBA"/>
</dbReference>
<evidence type="ECO:0000259" key="2">
    <source>
        <dbReference type="PROSITE" id="PS50086"/>
    </source>
</evidence>
<dbReference type="RefSeq" id="XP_032806565.1">
    <property type="nucleotide sequence ID" value="XM_032950674.1"/>
</dbReference>
<dbReference type="FunFam" id="1.10.8.270:FF:000008">
    <property type="entry name" value="Putative TBC1 domain family member 14"/>
    <property type="match status" value="1"/>
</dbReference>
<feature type="compositionally biased region" description="Acidic residues" evidence="1">
    <location>
        <begin position="51"/>
        <end position="71"/>
    </location>
</feature>
<feature type="compositionally biased region" description="Low complexity" evidence="1">
    <location>
        <begin position="232"/>
        <end position="246"/>
    </location>
</feature>
<dbReference type="AlphaFoldDB" id="A0AAJ7SXF8"/>
<dbReference type="GO" id="GO:0031410">
    <property type="term" value="C:cytoplasmic vesicle"/>
    <property type="evidence" value="ECO:0007669"/>
    <property type="project" value="UniProtKB-ARBA"/>
</dbReference>
<dbReference type="InterPro" id="IPR050302">
    <property type="entry name" value="Rab_GAP_TBC_domain"/>
</dbReference>
<dbReference type="Gene3D" id="1.10.472.80">
    <property type="entry name" value="Ypt/Rab-GAP domain of gyp1p, domain 3"/>
    <property type="match status" value="1"/>
</dbReference>
<proteinExistence type="predicted"/>
<dbReference type="Proteomes" id="UP001318040">
    <property type="component" value="Chromosome 9"/>
</dbReference>
<reference evidence="4" key="1">
    <citation type="submission" date="2025-08" db="UniProtKB">
        <authorList>
            <consortium name="RefSeq"/>
        </authorList>
    </citation>
    <scope>IDENTIFICATION</scope>
    <source>
        <tissue evidence="4">Sperm</tissue>
    </source>
</reference>
<dbReference type="GO" id="GO:0016192">
    <property type="term" value="P:vesicle-mediated transport"/>
    <property type="evidence" value="ECO:0007669"/>
    <property type="project" value="UniProtKB-ARBA"/>
</dbReference>
<keyword evidence="3" id="KW-1185">Reference proteome</keyword>
<protein>
    <submittedName>
        <fullName evidence="4">TBC1 domain family member 14 isoform X1</fullName>
    </submittedName>
</protein>
<dbReference type="FunFam" id="1.10.472.80:FF:000006">
    <property type="entry name" value="TBC1 domain family member 14"/>
    <property type="match status" value="1"/>
</dbReference>
<dbReference type="PANTHER" id="PTHR47219">
    <property type="entry name" value="RAB GTPASE-ACTIVATING PROTEIN 1-LIKE"/>
    <property type="match status" value="1"/>
</dbReference>
<feature type="compositionally biased region" description="Basic and acidic residues" evidence="1">
    <location>
        <begin position="271"/>
        <end position="289"/>
    </location>
</feature>
<dbReference type="GO" id="GO:0031267">
    <property type="term" value="F:small GTPase binding"/>
    <property type="evidence" value="ECO:0007669"/>
    <property type="project" value="TreeGrafter"/>
</dbReference>
<feature type="region of interest" description="Disordered" evidence="1">
    <location>
        <begin position="42"/>
        <end position="104"/>
    </location>
</feature>
<feature type="compositionally biased region" description="Polar residues" evidence="1">
    <location>
        <begin position="260"/>
        <end position="269"/>
    </location>
</feature>
<dbReference type="SMART" id="SM00164">
    <property type="entry name" value="TBC"/>
    <property type="match status" value="1"/>
</dbReference>
<gene>
    <name evidence="4" type="primary">TBC1D14</name>
</gene>
<dbReference type="PROSITE" id="PS50086">
    <property type="entry name" value="TBC_RABGAP"/>
    <property type="match status" value="1"/>
</dbReference>
<dbReference type="Gene3D" id="1.10.8.270">
    <property type="entry name" value="putative rabgap domain of human tbc1 domain family member 14 like domains"/>
    <property type="match status" value="1"/>
</dbReference>
<organism evidence="3 4">
    <name type="scientific">Petromyzon marinus</name>
    <name type="common">Sea lamprey</name>
    <dbReference type="NCBI Taxonomy" id="7757"/>
    <lineage>
        <taxon>Eukaryota</taxon>
        <taxon>Metazoa</taxon>
        <taxon>Chordata</taxon>
        <taxon>Craniata</taxon>
        <taxon>Vertebrata</taxon>
        <taxon>Cyclostomata</taxon>
        <taxon>Hyperoartia</taxon>
        <taxon>Petromyzontiformes</taxon>
        <taxon>Petromyzontidae</taxon>
        <taxon>Petromyzon</taxon>
    </lineage>
</organism>
<dbReference type="Gene3D" id="1.10.10.750">
    <property type="entry name" value="Ypt/Rab-GAP domain of gyp1p, domain 1"/>
    <property type="match status" value="1"/>
</dbReference>
<dbReference type="KEGG" id="pmrn:116940615"/>
<dbReference type="GO" id="GO:0005096">
    <property type="term" value="F:GTPase activator activity"/>
    <property type="evidence" value="ECO:0007669"/>
    <property type="project" value="TreeGrafter"/>
</dbReference>
<feature type="region of interest" description="Disordered" evidence="1">
    <location>
        <begin position="168"/>
        <end position="305"/>
    </location>
</feature>
<dbReference type="SUPFAM" id="SSF47923">
    <property type="entry name" value="Ypt/Rab-GAP domain of gyp1p"/>
    <property type="match status" value="2"/>
</dbReference>
<dbReference type="PANTHER" id="PTHR47219:SF15">
    <property type="entry name" value="TBC1 DOMAIN FAMILY MEMBER 12 ISOFORM X1"/>
    <property type="match status" value="1"/>
</dbReference>
<dbReference type="FunFam" id="1.10.10.750:FF:000005">
    <property type="entry name" value="TBC1 domain family member 14"/>
    <property type="match status" value="1"/>
</dbReference>
<sequence length="771" mass="84157">MDVQDCSSFGVGVGMKDVAGDVCPPAAGTTCPAGFDLMNGSARALVKSGEEGDEEDEDDEEEEEDEEDQQDEGGSARASGTHKDSESFVSEDSGVTHMEGSHANSRDVERMVMAMMMADGLQAAFSMNGACGGAGGGATAAGGVGCCCGGGVGCCGGGGVGGGCEPGPSADRLPSKKSSRSLPPGLSASAALRTGERARKSATFPRGAYEPGSGPVGHMAQGELEMDEADTVSRSSLSSLSSDLSAGVGGSAGAVAGSVEQNRQQQQCKSAADRERTSSEASDAPHRDDDPDLQDDPTCHQDELCEDEKPKRIGLATYITRNILTWRNKDCRVSVPSAPGWKLFGRVPPKESPQKDPKKIQQDYEARIAKSEKAATGQTPSRKDLDFEPLSTTALILEQRPAHLPAKPVEEMQRHQELYAEMVSQAKKREAREAQRQKQLMQERCKKEDSIISTLAVWNTEILPNWEQTCNSRKVRDLWWQGIPPSIRGKIWSLAIGNELNITPELYEIFLSRAKEKWRSYSDSGSDSENGDVGCNGADRESSLELISLDISRTFPSLCIFQKRGPYHDILQSVLGAYTCYRPDVGYVQGMSFLAAVLLLNLDVADAFITFANLLNKPCQMAFFRVDHPLMLKYFEAFELFFEENLPRLFSHFKTSNLTPDLYLIDWIFTLYSKALPLDVACRVWDVFCRDGEEFLFRTALGILRLYQDVLLSTDFLQGAQFLTRLPDNIAAQPLFAAIGTINMQNKHGKWSQVFSALQKDRRDSEKSGSP</sequence>
<dbReference type="Pfam" id="PF00566">
    <property type="entry name" value="RabGAP-TBC"/>
    <property type="match status" value="1"/>
</dbReference>